<proteinExistence type="predicted"/>
<dbReference type="AlphaFoldDB" id="A0A397TNJ4"/>
<gene>
    <name evidence="3" type="ORF">C1645_733200</name>
</gene>
<evidence type="ECO:0000256" key="1">
    <source>
        <dbReference type="SAM" id="MobiDB-lite"/>
    </source>
</evidence>
<name>A0A397TNJ4_9GLOM</name>
<feature type="transmembrane region" description="Helical" evidence="2">
    <location>
        <begin position="81"/>
        <end position="99"/>
    </location>
</feature>
<keyword evidence="4" id="KW-1185">Reference proteome</keyword>
<feature type="transmembrane region" description="Helical" evidence="2">
    <location>
        <begin position="48"/>
        <end position="69"/>
    </location>
</feature>
<reference evidence="3 4" key="1">
    <citation type="submission" date="2018-06" db="EMBL/GenBank/DDBJ databases">
        <title>Comparative genomics reveals the genomic features of Rhizophagus irregularis, R. cerebriforme, R. diaphanum and Gigaspora rosea, and their symbiotic lifestyle signature.</title>
        <authorList>
            <person name="Morin E."/>
            <person name="San Clemente H."/>
            <person name="Chen E.C.H."/>
            <person name="De La Providencia I."/>
            <person name="Hainaut M."/>
            <person name="Kuo A."/>
            <person name="Kohler A."/>
            <person name="Murat C."/>
            <person name="Tang N."/>
            <person name="Roy S."/>
            <person name="Loubradou J."/>
            <person name="Henrissat B."/>
            <person name="Grigoriev I.V."/>
            <person name="Corradi N."/>
            <person name="Roux C."/>
            <person name="Martin F.M."/>
        </authorList>
    </citation>
    <scope>NUCLEOTIDE SEQUENCE [LARGE SCALE GENOMIC DNA]</scope>
    <source>
        <strain evidence="3 4">DAOM 227022</strain>
    </source>
</reference>
<keyword evidence="2" id="KW-1133">Transmembrane helix</keyword>
<organism evidence="3 4">
    <name type="scientific">Glomus cerebriforme</name>
    <dbReference type="NCBI Taxonomy" id="658196"/>
    <lineage>
        <taxon>Eukaryota</taxon>
        <taxon>Fungi</taxon>
        <taxon>Fungi incertae sedis</taxon>
        <taxon>Mucoromycota</taxon>
        <taxon>Glomeromycotina</taxon>
        <taxon>Glomeromycetes</taxon>
        <taxon>Glomerales</taxon>
        <taxon>Glomeraceae</taxon>
        <taxon>Glomus</taxon>
    </lineage>
</organism>
<evidence type="ECO:0000313" key="3">
    <source>
        <dbReference type="EMBL" id="RIA96444.1"/>
    </source>
</evidence>
<comment type="caution">
    <text evidence="3">The sequence shown here is derived from an EMBL/GenBank/DDBJ whole genome shotgun (WGS) entry which is preliminary data.</text>
</comment>
<keyword evidence="2" id="KW-0812">Transmembrane</keyword>
<protein>
    <submittedName>
        <fullName evidence="3">Uncharacterized protein</fullName>
    </submittedName>
</protein>
<evidence type="ECO:0000313" key="4">
    <source>
        <dbReference type="Proteomes" id="UP000265703"/>
    </source>
</evidence>
<dbReference type="Proteomes" id="UP000265703">
    <property type="component" value="Unassembled WGS sequence"/>
</dbReference>
<evidence type="ECO:0000256" key="2">
    <source>
        <dbReference type="SAM" id="Phobius"/>
    </source>
</evidence>
<dbReference type="EMBL" id="QKYT01000044">
    <property type="protein sequence ID" value="RIA96444.1"/>
    <property type="molecule type" value="Genomic_DNA"/>
</dbReference>
<feature type="region of interest" description="Disordered" evidence="1">
    <location>
        <begin position="1"/>
        <end position="29"/>
    </location>
</feature>
<sequence length="121" mass="12864">MCGKKSSNSPPLTISPTISPTASPTISPAISPNIPPTVAQVDECNLNIMMTSTSLVVLLSILFGAFVAITSPTGQENITPTIIAVGFGISVISYLFGIYSEYDGDLSLFVNFSKFKRFIKL</sequence>
<accession>A0A397TNJ4</accession>
<keyword evidence="2" id="KW-0472">Membrane</keyword>